<feature type="domain" description="GAF" evidence="2">
    <location>
        <begin position="47"/>
        <end position="189"/>
    </location>
</feature>
<gene>
    <name evidence="3" type="ORF">Pan181_53720</name>
</gene>
<dbReference type="InterPro" id="IPR003018">
    <property type="entry name" value="GAF"/>
</dbReference>
<dbReference type="InterPro" id="IPR001932">
    <property type="entry name" value="PPM-type_phosphatase-like_dom"/>
</dbReference>
<dbReference type="SUPFAM" id="SSF55781">
    <property type="entry name" value="GAF domain-like"/>
    <property type="match status" value="1"/>
</dbReference>
<dbReference type="Gene3D" id="3.30.450.40">
    <property type="match status" value="1"/>
</dbReference>
<dbReference type="Pfam" id="PF07228">
    <property type="entry name" value="SpoIIE"/>
    <property type="match status" value="1"/>
</dbReference>
<protein>
    <submittedName>
        <fullName evidence="3">GAF domain protein</fullName>
    </submittedName>
</protein>
<accession>A0A518AWQ4</accession>
<feature type="region of interest" description="Disordered" evidence="1">
    <location>
        <begin position="193"/>
        <end position="235"/>
    </location>
</feature>
<dbReference type="AlphaFoldDB" id="A0A518AWQ4"/>
<feature type="compositionally biased region" description="Low complexity" evidence="1">
    <location>
        <begin position="218"/>
        <end position="233"/>
    </location>
</feature>
<name>A0A518AWQ4_9BACT</name>
<feature type="compositionally biased region" description="Pro residues" evidence="1">
    <location>
        <begin position="208"/>
        <end position="217"/>
    </location>
</feature>
<dbReference type="EMBL" id="CP036278">
    <property type="protein sequence ID" value="QDU59131.1"/>
    <property type="molecule type" value="Genomic_DNA"/>
</dbReference>
<reference evidence="3 4" key="1">
    <citation type="submission" date="2019-02" db="EMBL/GenBank/DDBJ databases">
        <title>Deep-cultivation of Planctomycetes and their phenomic and genomic characterization uncovers novel biology.</title>
        <authorList>
            <person name="Wiegand S."/>
            <person name="Jogler M."/>
            <person name="Boedeker C."/>
            <person name="Pinto D."/>
            <person name="Vollmers J."/>
            <person name="Rivas-Marin E."/>
            <person name="Kohn T."/>
            <person name="Peeters S.H."/>
            <person name="Heuer A."/>
            <person name="Rast P."/>
            <person name="Oberbeckmann S."/>
            <person name="Bunk B."/>
            <person name="Jeske O."/>
            <person name="Meyerdierks A."/>
            <person name="Storesund J.E."/>
            <person name="Kallscheuer N."/>
            <person name="Luecker S."/>
            <person name="Lage O.M."/>
            <person name="Pohl T."/>
            <person name="Merkel B.J."/>
            <person name="Hornburger P."/>
            <person name="Mueller R.-W."/>
            <person name="Bruemmer F."/>
            <person name="Labrenz M."/>
            <person name="Spormann A.M."/>
            <person name="Op den Camp H."/>
            <person name="Overmann J."/>
            <person name="Amann R."/>
            <person name="Jetten M.S.M."/>
            <person name="Mascher T."/>
            <person name="Medema M.H."/>
            <person name="Devos D.P."/>
            <person name="Kaster A.-K."/>
            <person name="Ovreas L."/>
            <person name="Rohde M."/>
            <person name="Galperin M.Y."/>
            <person name="Jogler C."/>
        </authorList>
    </citation>
    <scope>NUCLEOTIDE SEQUENCE [LARGE SCALE GENOMIC DNA]</scope>
    <source>
        <strain evidence="3 4">Pan181</strain>
    </source>
</reference>
<dbReference type="InterPro" id="IPR036457">
    <property type="entry name" value="PPM-type-like_dom_sf"/>
</dbReference>
<evidence type="ECO:0000256" key="1">
    <source>
        <dbReference type="SAM" id="MobiDB-lite"/>
    </source>
</evidence>
<keyword evidence="4" id="KW-1185">Reference proteome</keyword>
<evidence type="ECO:0000259" key="2">
    <source>
        <dbReference type="SMART" id="SM00065"/>
    </source>
</evidence>
<dbReference type="KEGG" id="amuc:Pan181_53720"/>
<dbReference type="InterPro" id="IPR029016">
    <property type="entry name" value="GAF-like_dom_sf"/>
</dbReference>
<dbReference type="OrthoDB" id="250169at2"/>
<dbReference type="Proteomes" id="UP000315750">
    <property type="component" value="Chromosome"/>
</dbReference>
<sequence length="457" mass="48555">MEPGTHQHSLPPTTVFAGVVPRVRPPQVATSPTAASQQATADARRQALNQRLTAVLQGLVQGFACDAATFYELNSSTTELLLRTEYHAAETESAPARRPLATARADVAALAGSAIVLEDDLDVAGWPVPIWCGAAVCLPVSSDETIHGTLWLYSNEPRAFADAELQLAEVVAGRLAVELELHRWRTAGSAAIDPVAPSETLASEKPTPKPPAEPPAEPAKAPQAPKAAEQKPTSNIVMPRLVRPNLVTQSQDWELAGINCNTDLGSFYDWQTLADGRTLVTSGAIGQCDHESWLEAARIALRAHAMQSLDAGELLTNANQTLWLASPGGEGLAVAVALLDGDGAHVSVAAAGEAGIARWRAATCDWTPANCPPLGWSERTIYTPKSAELVVRERLILATASDKFPAPNALMRLADKLRHNSPADLRTLPGKRALRLFSEAAGTIGLQTASLALVRRR</sequence>
<evidence type="ECO:0000313" key="4">
    <source>
        <dbReference type="Proteomes" id="UP000315750"/>
    </source>
</evidence>
<dbReference type="Gene3D" id="3.60.40.10">
    <property type="entry name" value="PPM-type phosphatase domain"/>
    <property type="match status" value="1"/>
</dbReference>
<organism evidence="3 4">
    <name type="scientific">Aeoliella mucimassa</name>
    <dbReference type="NCBI Taxonomy" id="2527972"/>
    <lineage>
        <taxon>Bacteria</taxon>
        <taxon>Pseudomonadati</taxon>
        <taxon>Planctomycetota</taxon>
        <taxon>Planctomycetia</taxon>
        <taxon>Pirellulales</taxon>
        <taxon>Lacipirellulaceae</taxon>
        <taxon>Aeoliella</taxon>
    </lineage>
</organism>
<evidence type="ECO:0000313" key="3">
    <source>
        <dbReference type="EMBL" id="QDU59131.1"/>
    </source>
</evidence>
<proteinExistence type="predicted"/>
<dbReference type="SMART" id="SM00065">
    <property type="entry name" value="GAF"/>
    <property type="match status" value="1"/>
</dbReference>
<dbReference type="Pfam" id="PF13185">
    <property type="entry name" value="GAF_2"/>
    <property type="match status" value="1"/>
</dbReference>